<dbReference type="PROSITE" id="PS50297">
    <property type="entry name" value="ANK_REP_REGION"/>
    <property type="match status" value="2"/>
</dbReference>
<proteinExistence type="predicted"/>
<dbReference type="SUPFAM" id="SSF48403">
    <property type="entry name" value="Ankyrin repeat"/>
    <property type="match status" value="1"/>
</dbReference>
<comment type="caution">
    <text evidence="5">The sequence shown here is derived from an EMBL/GenBank/DDBJ whole genome shotgun (WGS) entry which is preliminary data.</text>
</comment>
<dbReference type="PANTHER" id="PTHR24171">
    <property type="entry name" value="ANKYRIN REPEAT DOMAIN-CONTAINING PROTEIN 39-RELATED"/>
    <property type="match status" value="1"/>
</dbReference>
<evidence type="ECO:0000256" key="3">
    <source>
        <dbReference type="PROSITE-ProRule" id="PRU00023"/>
    </source>
</evidence>
<protein>
    <submittedName>
        <fullName evidence="5">Ankyrin repeat domain-containing protein</fullName>
    </submittedName>
</protein>
<dbReference type="Pfam" id="PF12796">
    <property type="entry name" value="Ank_2"/>
    <property type="match status" value="1"/>
</dbReference>
<feature type="compositionally biased region" description="Pro residues" evidence="4">
    <location>
        <begin position="1"/>
        <end position="14"/>
    </location>
</feature>
<reference evidence="6" key="1">
    <citation type="journal article" date="2019" name="Int. J. Syst. Evol. Microbiol.">
        <title>The Global Catalogue of Microorganisms (GCM) 10K type strain sequencing project: providing services to taxonomists for standard genome sequencing and annotation.</title>
        <authorList>
            <consortium name="The Broad Institute Genomics Platform"/>
            <consortium name="The Broad Institute Genome Sequencing Center for Infectious Disease"/>
            <person name="Wu L."/>
            <person name="Ma J."/>
        </authorList>
    </citation>
    <scope>NUCLEOTIDE SEQUENCE [LARGE SCALE GENOMIC DNA]</scope>
    <source>
        <strain evidence="6">JCM 30846</strain>
    </source>
</reference>
<evidence type="ECO:0000313" key="5">
    <source>
        <dbReference type="EMBL" id="GAA3725327.1"/>
    </source>
</evidence>
<keyword evidence="1" id="KW-0677">Repeat</keyword>
<dbReference type="Gene3D" id="1.25.40.20">
    <property type="entry name" value="Ankyrin repeat-containing domain"/>
    <property type="match status" value="1"/>
</dbReference>
<name>A0ABP7EUR5_9ACTN</name>
<dbReference type="Proteomes" id="UP001499884">
    <property type="component" value="Unassembled WGS sequence"/>
</dbReference>
<feature type="repeat" description="ANK" evidence="3">
    <location>
        <begin position="96"/>
        <end position="128"/>
    </location>
</feature>
<evidence type="ECO:0000256" key="2">
    <source>
        <dbReference type="ARBA" id="ARBA00023043"/>
    </source>
</evidence>
<sequence>MPEQPPPAPHPSAPPAARGTAPAYEDGVVELAGTFFGLARTGGDALLARYLAAGAPPNLTNTSGDTLLMLAAYHGHADTVALLLRHRADPDRVNDRGQSPLGAAVFKDEPEIVGLLLGAGADPDLGAPSARGLAEFFGRDAYVLRFAGAGAR</sequence>
<dbReference type="SMART" id="SM00248">
    <property type="entry name" value="ANK"/>
    <property type="match status" value="2"/>
</dbReference>
<organism evidence="5 6">
    <name type="scientific">Streptomyces tremellae</name>
    <dbReference type="NCBI Taxonomy" id="1124239"/>
    <lineage>
        <taxon>Bacteria</taxon>
        <taxon>Bacillati</taxon>
        <taxon>Actinomycetota</taxon>
        <taxon>Actinomycetes</taxon>
        <taxon>Kitasatosporales</taxon>
        <taxon>Streptomycetaceae</taxon>
        <taxon>Streptomyces</taxon>
    </lineage>
</organism>
<dbReference type="PROSITE" id="PS50088">
    <property type="entry name" value="ANK_REPEAT"/>
    <property type="match status" value="2"/>
</dbReference>
<feature type="repeat" description="ANK" evidence="3">
    <location>
        <begin position="63"/>
        <end position="95"/>
    </location>
</feature>
<dbReference type="EMBL" id="BAABEP010000012">
    <property type="protein sequence ID" value="GAA3725327.1"/>
    <property type="molecule type" value="Genomic_DNA"/>
</dbReference>
<evidence type="ECO:0000256" key="1">
    <source>
        <dbReference type="ARBA" id="ARBA00022737"/>
    </source>
</evidence>
<keyword evidence="6" id="KW-1185">Reference proteome</keyword>
<accession>A0ABP7EUR5</accession>
<dbReference type="InterPro" id="IPR036770">
    <property type="entry name" value="Ankyrin_rpt-contain_sf"/>
</dbReference>
<evidence type="ECO:0000256" key="4">
    <source>
        <dbReference type="SAM" id="MobiDB-lite"/>
    </source>
</evidence>
<dbReference type="RefSeq" id="WP_345645152.1">
    <property type="nucleotide sequence ID" value="NZ_BAABEP010000012.1"/>
</dbReference>
<feature type="region of interest" description="Disordered" evidence="4">
    <location>
        <begin position="1"/>
        <end position="21"/>
    </location>
</feature>
<dbReference type="InterPro" id="IPR002110">
    <property type="entry name" value="Ankyrin_rpt"/>
</dbReference>
<evidence type="ECO:0000313" key="6">
    <source>
        <dbReference type="Proteomes" id="UP001499884"/>
    </source>
</evidence>
<keyword evidence="2 3" id="KW-0040">ANK repeat</keyword>
<gene>
    <name evidence="5" type="ORF">GCM10023082_24170</name>
</gene>